<evidence type="ECO:0000313" key="7">
    <source>
        <dbReference type="Proteomes" id="UP000073494"/>
    </source>
</evidence>
<dbReference type="GO" id="GO:0005524">
    <property type="term" value="F:ATP binding"/>
    <property type="evidence" value="ECO:0007669"/>
    <property type="project" value="UniProtKB-KW"/>
</dbReference>
<dbReference type="EMBL" id="FIHA01000011">
    <property type="protein sequence ID" value="CYU77008.1"/>
    <property type="molecule type" value="Genomic_DNA"/>
</dbReference>
<dbReference type="SMART" id="SM00382">
    <property type="entry name" value="AAA"/>
    <property type="match status" value="1"/>
</dbReference>
<protein>
    <submittedName>
        <fullName evidence="4">Peptide ABC transporter ATPase</fullName>
        <ecNumber evidence="4">3.6.3.-</ecNumber>
    </submittedName>
</protein>
<proteinExistence type="predicted"/>
<accession>A0A0Z8F356</accession>
<gene>
    <name evidence="4" type="primary">yxeO</name>
    <name evidence="5" type="ORF">ERS132414_00796</name>
    <name evidence="4" type="ORF">ERS132416_00434</name>
</gene>
<dbReference type="InterPro" id="IPR003439">
    <property type="entry name" value="ABC_transporter-like_ATP-bd"/>
</dbReference>
<evidence type="ECO:0000256" key="2">
    <source>
        <dbReference type="ARBA" id="ARBA00022840"/>
    </source>
</evidence>
<dbReference type="EMBL" id="FIHD01000004">
    <property type="protein sequence ID" value="CYU72805.1"/>
    <property type="molecule type" value="Genomic_DNA"/>
</dbReference>
<dbReference type="GO" id="GO:0016887">
    <property type="term" value="F:ATP hydrolysis activity"/>
    <property type="evidence" value="ECO:0007669"/>
    <property type="project" value="InterPro"/>
</dbReference>
<dbReference type="InterPro" id="IPR017871">
    <property type="entry name" value="ABC_transporter-like_CS"/>
</dbReference>
<dbReference type="Pfam" id="PF00005">
    <property type="entry name" value="ABC_tran"/>
    <property type="match status" value="1"/>
</dbReference>
<sequence>MSIISVDNIFKSFNGRQIFSGLSFEINRQEMVAIVGKSGTGKTTLLNCMGLLEKVDSGNIKINNQIISFRNRRHFFRDIAGFLFQNFALLENETVHQNLNLILHDTDKQARALEKVGLDKNILVQPVYQLSGGEQQRVALARLLLKNPQIIFADEPTASLDRENAKEIIALLKGLCHQGKTIIVVTHDQTILSEFDRVIEIAKLNNSV</sequence>
<dbReference type="SUPFAM" id="SSF52540">
    <property type="entry name" value="P-loop containing nucleoside triphosphate hydrolases"/>
    <property type="match status" value="1"/>
</dbReference>
<dbReference type="EC" id="3.6.3.-" evidence="4"/>
<evidence type="ECO:0000313" key="4">
    <source>
        <dbReference type="EMBL" id="CYU72805.1"/>
    </source>
</evidence>
<dbReference type="InterPro" id="IPR003593">
    <property type="entry name" value="AAA+_ATPase"/>
</dbReference>
<dbReference type="RefSeq" id="WP_044774116.1">
    <property type="nucleotide sequence ID" value="NZ_CEDY01000122.1"/>
</dbReference>
<name>A0A0Z8F356_STRSU</name>
<keyword evidence="4" id="KW-0378">Hydrolase</keyword>
<keyword evidence="2" id="KW-0067">ATP-binding</keyword>
<feature type="domain" description="ABC transporter" evidence="3">
    <location>
        <begin position="4"/>
        <end position="208"/>
    </location>
</feature>
<dbReference type="PANTHER" id="PTHR42798">
    <property type="entry name" value="LIPOPROTEIN-RELEASING SYSTEM ATP-BINDING PROTEIN LOLD"/>
    <property type="match status" value="1"/>
</dbReference>
<dbReference type="PANTHER" id="PTHR42798:SF4">
    <property type="entry name" value="ABC TRANSPORTER DOMAIN-CONTAINING PROTEIN"/>
    <property type="match status" value="1"/>
</dbReference>
<organism evidence="4 7">
    <name type="scientific">Streptococcus suis</name>
    <dbReference type="NCBI Taxonomy" id="1307"/>
    <lineage>
        <taxon>Bacteria</taxon>
        <taxon>Bacillati</taxon>
        <taxon>Bacillota</taxon>
        <taxon>Bacilli</taxon>
        <taxon>Lactobacillales</taxon>
        <taxon>Streptococcaceae</taxon>
        <taxon>Streptococcus</taxon>
    </lineage>
</organism>
<evidence type="ECO:0000259" key="3">
    <source>
        <dbReference type="PROSITE" id="PS50893"/>
    </source>
</evidence>
<evidence type="ECO:0000313" key="6">
    <source>
        <dbReference type="Proteomes" id="UP000072794"/>
    </source>
</evidence>
<dbReference type="AlphaFoldDB" id="A0A0Z8F356"/>
<dbReference type="Proteomes" id="UP000072794">
    <property type="component" value="Unassembled WGS sequence"/>
</dbReference>
<dbReference type="PROSITE" id="PS50893">
    <property type="entry name" value="ABC_TRANSPORTER_2"/>
    <property type="match status" value="1"/>
</dbReference>
<evidence type="ECO:0000256" key="1">
    <source>
        <dbReference type="ARBA" id="ARBA00022741"/>
    </source>
</evidence>
<evidence type="ECO:0000313" key="5">
    <source>
        <dbReference type="EMBL" id="CYU77008.1"/>
    </source>
</evidence>
<dbReference type="Proteomes" id="UP000073494">
    <property type="component" value="Unassembled WGS sequence"/>
</dbReference>
<keyword evidence="1" id="KW-0547">Nucleotide-binding</keyword>
<dbReference type="Gene3D" id="3.40.50.300">
    <property type="entry name" value="P-loop containing nucleotide triphosphate hydrolases"/>
    <property type="match status" value="1"/>
</dbReference>
<reference evidence="6 7" key="1">
    <citation type="submission" date="2016-02" db="EMBL/GenBank/DDBJ databases">
        <authorList>
            <consortium name="Pathogen Informatics"/>
        </authorList>
    </citation>
    <scope>NUCLEOTIDE SEQUENCE [LARGE SCALE GENOMIC DNA]</scope>
    <source>
        <strain evidence="5 6">LSS52</strain>
        <strain evidence="4 7">LSS54</strain>
    </source>
</reference>
<dbReference type="InterPro" id="IPR027417">
    <property type="entry name" value="P-loop_NTPase"/>
</dbReference>
<dbReference type="PROSITE" id="PS00211">
    <property type="entry name" value="ABC_TRANSPORTER_1"/>
    <property type="match status" value="1"/>
</dbReference>